<dbReference type="Gene3D" id="1.10.533.10">
    <property type="entry name" value="Death Domain, Fas"/>
    <property type="match status" value="1"/>
</dbReference>
<organism evidence="2 3">
    <name type="scientific">Plectus sambesii</name>
    <dbReference type="NCBI Taxonomy" id="2011161"/>
    <lineage>
        <taxon>Eukaryota</taxon>
        <taxon>Metazoa</taxon>
        <taxon>Ecdysozoa</taxon>
        <taxon>Nematoda</taxon>
        <taxon>Chromadorea</taxon>
        <taxon>Plectida</taxon>
        <taxon>Plectina</taxon>
        <taxon>Plectoidea</taxon>
        <taxon>Plectidae</taxon>
        <taxon>Plectus</taxon>
    </lineage>
</organism>
<dbReference type="Proteomes" id="UP000887566">
    <property type="component" value="Unplaced"/>
</dbReference>
<evidence type="ECO:0000259" key="1">
    <source>
        <dbReference type="PROSITE" id="PS50209"/>
    </source>
</evidence>
<keyword evidence="2" id="KW-1185">Reference proteome</keyword>
<feature type="domain" description="CARD" evidence="1">
    <location>
        <begin position="1"/>
        <end position="101"/>
    </location>
</feature>
<evidence type="ECO:0000313" key="2">
    <source>
        <dbReference type="Proteomes" id="UP000887566"/>
    </source>
</evidence>
<dbReference type="InterPro" id="IPR001315">
    <property type="entry name" value="CARD"/>
</dbReference>
<reference evidence="3" key="1">
    <citation type="submission" date="2022-11" db="UniProtKB">
        <authorList>
            <consortium name="WormBaseParasite"/>
        </authorList>
    </citation>
    <scope>IDENTIFICATION</scope>
</reference>
<dbReference type="InterPro" id="IPR011029">
    <property type="entry name" value="DEATH-like_dom_sf"/>
</dbReference>
<dbReference type="AlphaFoldDB" id="A0A914UPF3"/>
<dbReference type="CDD" id="cd01671">
    <property type="entry name" value="CARD"/>
    <property type="match status" value="1"/>
</dbReference>
<dbReference type="WBParaSite" id="PSAMB.scaffold1120size35713.g11083.t1">
    <property type="protein sequence ID" value="PSAMB.scaffold1120size35713.g11083.t1"/>
    <property type="gene ID" value="PSAMB.scaffold1120size35713.g11083"/>
</dbReference>
<accession>A0A914UPF3</accession>
<dbReference type="GO" id="GO:0042981">
    <property type="term" value="P:regulation of apoptotic process"/>
    <property type="evidence" value="ECO:0007669"/>
    <property type="project" value="InterPro"/>
</dbReference>
<proteinExistence type="predicted"/>
<protein>
    <submittedName>
        <fullName evidence="3">CARD domain-containing protein</fullName>
    </submittedName>
</protein>
<dbReference type="PROSITE" id="PS50209">
    <property type="entry name" value="CARD"/>
    <property type="match status" value="1"/>
</dbReference>
<sequence>MKEEYRELINKCRPRLIEAISRSGCLDELINHLGWQDPNGDNGLISDNIIQIKEGNHANDDAKAGTFLDILTTRGEDIFDHFINAIHATNQTGLIEILVSELLPNQRIQNERSTSAASASAHASSSVYIFNNQDNKGRMVGGPVHGGFVNLGDNNQFLFHTHPAPSSSFQPSIEDWKKTLYNIQSSLRRIYSKSYRNVIPFSLPFFFDIEEKWVNLTLKLETESTDTTDCITWFNEEFAKADMLIIEGDPGNRQSKEMQLHRATWEVCMMMVKVCLNQMKRLLNGTENQRNKDMQLHKMTWDLCIGMGVVYLNQMKKLSDCSEYQQSKEMRVGSLT</sequence>
<name>A0A914UPF3_9BILA</name>
<evidence type="ECO:0000313" key="3">
    <source>
        <dbReference type="WBParaSite" id="PSAMB.scaffold1120size35713.g11083.t1"/>
    </source>
</evidence>
<dbReference type="SUPFAM" id="SSF47986">
    <property type="entry name" value="DEATH domain"/>
    <property type="match status" value="1"/>
</dbReference>